<keyword evidence="1" id="KW-1133">Transmembrane helix</keyword>
<keyword evidence="1" id="KW-0812">Transmembrane</keyword>
<evidence type="ECO:0000313" key="3">
    <source>
        <dbReference type="Proteomes" id="UP000260823"/>
    </source>
</evidence>
<proteinExistence type="predicted"/>
<protein>
    <submittedName>
        <fullName evidence="2">Uncharacterized protein</fullName>
    </submittedName>
</protein>
<feature type="transmembrane region" description="Helical" evidence="1">
    <location>
        <begin position="44"/>
        <end position="65"/>
    </location>
</feature>
<dbReference type="EMBL" id="QWDE01000002">
    <property type="protein sequence ID" value="RFZ83451.1"/>
    <property type="molecule type" value="Genomic_DNA"/>
</dbReference>
<dbReference type="Proteomes" id="UP000260823">
    <property type="component" value="Unassembled WGS sequence"/>
</dbReference>
<organism evidence="2 3">
    <name type="scientific">Mucilaginibacter terrenus</name>
    <dbReference type="NCBI Taxonomy" id="2482727"/>
    <lineage>
        <taxon>Bacteria</taxon>
        <taxon>Pseudomonadati</taxon>
        <taxon>Bacteroidota</taxon>
        <taxon>Sphingobacteriia</taxon>
        <taxon>Sphingobacteriales</taxon>
        <taxon>Sphingobacteriaceae</taxon>
        <taxon>Mucilaginibacter</taxon>
    </lineage>
</organism>
<keyword evidence="3" id="KW-1185">Reference proteome</keyword>
<comment type="caution">
    <text evidence="2">The sequence shown here is derived from an EMBL/GenBank/DDBJ whole genome shotgun (WGS) entry which is preliminary data.</text>
</comment>
<keyword evidence="1" id="KW-0472">Membrane</keyword>
<accession>A0A3E2NR88</accession>
<gene>
    <name evidence="2" type="ORF">DYU05_15075</name>
</gene>
<evidence type="ECO:0000256" key="1">
    <source>
        <dbReference type="SAM" id="Phobius"/>
    </source>
</evidence>
<reference evidence="2 3" key="1">
    <citation type="submission" date="2018-08" db="EMBL/GenBank/DDBJ databases">
        <title>Mucilaginibacter terrae sp. nov., isolated from manganese diggings.</title>
        <authorList>
            <person name="Huang Y."/>
            <person name="Zhou Z."/>
        </authorList>
    </citation>
    <scope>NUCLEOTIDE SEQUENCE [LARGE SCALE GENOMIC DNA]</scope>
    <source>
        <strain evidence="2 3">ZH6</strain>
    </source>
</reference>
<name>A0A3E2NR88_9SPHI</name>
<sequence length="261" mass="28459">MKMQDKEFDELFRSGLKDLEVEPSKELWDNIAAEVVIDRPNRSVLPYISIAATILVLLGAGLLFIPKQHKQSAGQHTIVKVKKQVKPLAQPKAITPLATESLAEDVASVKKTVKPVHSLRSRAVVTEQQTVSSQPSKGEQTGADLQPLVAIKEPATVLATVTPEADINTTTKQVIADQVIVAKEPVEQIAIANVKPVNTGKPRKRGIRSFGDLINVVVNKVDKRKDKLIEFGGKDEDDSMITGVNLGILKIKKEETIATNK</sequence>
<evidence type="ECO:0000313" key="2">
    <source>
        <dbReference type="EMBL" id="RFZ83451.1"/>
    </source>
</evidence>
<dbReference type="AlphaFoldDB" id="A0A3E2NR88"/>